<dbReference type="Pfam" id="PF10844">
    <property type="entry name" value="DUF2577"/>
    <property type="match status" value="1"/>
</dbReference>
<reference evidence="1 2" key="1">
    <citation type="submission" date="2015-06" db="EMBL/GenBank/DDBJ databases">
        <title>Draft genome sequence of beer spoilage bacterium Megasphaera cerevisiae type strain 20462.</title>
        <authorList>
            <person name="Kutumbaka K."/>
            <person name="Pasmowitz J."/>
            <person name="Mategko J."/>
            <person name="Reyes D."/>
            <person name="Friedrich A."/>
            <person name="Han S."/>
            <person name="Martens-Habbena W."/>
            <person name="Neal-McKinney J."/>
            <person name="Janagama H.K."/>
            <person name="Nadala C."/>
            <person name="Samadpour M."/>
        </authorList>
    </citation>
    <scope>NUCLEOTIDE SEQUENCE [LARGE SCALE GENOMIC DNA]</scope>
    <source>
        <strain evidence="1 2">DSM 20462</strain>
    </source>
</reference>
<keyword evidence="2" id="KW-1185">Reference proteome</keyword>
<evidence type="ECO:0000313" key="1">
    <source>
        <dbReference type="EMBL" id="KMO86087.1"/>
    </source>
</evidence>
<accession>A0A0J6WWB1</accession>
<dbReference type="InterPro" id="IPR022555">
    <property type="entry name" value="DUF2577"/>
</dbReference>
<evidence type="ECO:0000313" key="2">
    <source>
        <dbReference type="Proteomes" id="UP000036503"/>
    </source>
</evidence>
<dbReference type="InParanoid" id="A0A0J6WWB1"/>
<proteinExistence type="predicted"/>
<dbReference type="EMBL" id="LEKT01000034">
    <property type="protein sequence ID" value="KMO86087.1"/>
    <property type="molecule type" value="Genomic_DNA"/>
</dbReference>
<sequence length="126" mass="13586">MAGVSKNNNSPSIQVGKIIASPPDIQVSYNGIVLEKEELWISQYLLVGYTRAGKGHIISATQDAAGGSGDAEYAAHHHAIDNDYTDTIIFTDTLVAGDYVSIMPMMSEDGSIQQYIILDKIVRLDG</sequence>
<dbReference type="PATRIC" id="fig|1122219.3.peg.1829"/>
<gene>
    <name evidence="1" type="ORF">AB840_09985</name>
</gene>
<name>A0A0J6WWB1_9FIRM</name>
<dbReference type="Proteomes" id="UP000036503">
    <property type="component" value="Unassembled WGS sequence"/>
</dbReference>
<protein>
    <recommendedName>
        <fullName evidence="3">DUF2577 domain-containing protein</fullName>
    </recommendedName>
</protein>
<evidence type="ECO:0008006" key="3">
    <source>
        <dbReference type="Google" id="ProtNLM"/>
    </source>
</evidence>
<organism evidence="1 2">
    <name type="scientific">Megasphaera cerevisiae DSM 20462</name>
    <dbReference type="NCBI Taxonomy" id="1122219"/>
    <lineage>
        <taxon>Bacteria</taxon>
        <taxon>Bacillati</taxon>
        <taxon>Bacillota</taxon>
        <taxon>Negativicutes</taxon>
        <taxon>Veillonellales</taxon>
        <taxon>Veillonellaceae</taxon>
        <taxon>Megasphaera</taxon>
    </lineage>
</organism>
<dbReference type="OrthoDB" id="95576at2"/>
<comment type="caution">
    <text evidence="1">The sequence shown here is derived from an EMBL/GenBank/DDBJ whole genome shotgun (WGS) entry which is preliminary data.</text>
</comment>
<dbReference type="AlphaFoldDB" id="A0A0J6WWB1"/>